<comment type="caution">
    <text evidence="11">The sequence shown here is derived from an EMBL/GenBank/DDBJ whole genome shotgun (WGS) entry which is preliminary data.</text>
</comment>
<keyword evidence="8" id="KW-0139">CF(1)</keyword>
<evidence type="ECO:0000256" key="8">
    <source>
        <dbReference type="ARBA" id="ARBA00023196"/>
    </source>
</evidence>
<dbReference type="PRINTS" id="PR00126">
    <property type="entry name" value="ATPASEGAMMA"/>
</dbReference>
<keyword evidence="5" id="KW-0375">Hydrogen ion transport</keyword>
<reference evidence="11 12" key="1">
    <citation type="submission" date="2020-02" db="EMBL/GenBank/DDBJ databases">
        <title>Draft genome sequence of Haematococcus lacustris strain NIES-144.</title>
        <authorList>
            <person name="Morimoto D."/>
            <person name="Nakagawa S."/>
            <person name="Yoshida T."/>
            <person name="Sawayama S."/>
        </authorList>
    </citation>
    <scope>NUCLEOTIDE SEQUENCE [LARGE SCALE GENOMIC DNA]</scope>
    <source>
        <strain evidence="11 12">NIES-144</strain>
    </source>
</reference>
<evidence type="ECO:0000256" key="3">
    <source>
        <dbReference type="ARBA" id="ARBA00007681"/>
    </source>
</evidence>
<dbReference type="SUPFAM" id="SSF52943">
    <property type="entry name" value="ATP synthase (F1-ATPase), gamma subunit"/>
    <property type="match status" value="1"/>
</dbReference>
<keyword evidence="7" id="KW-0472">Membrane</keyword>
<dbReference type="GO" id="GO:0046933">
    <property type="term" value="F:proton-transporting ATP synthase activity, rotational mechanism"/>
    <property type="evidence" value="ECO:0007669"/>
    <property type="project" value="InterPro"/>
</dbReference>
<organism evidence="11 12">
    <name type="scientific">Haematococcus lacustris</name>
    <name type="common">Green alga</name>
    <name type="synonym">Haematococcus pluvialis</name>
    <dbReference type="NCBI Taxonomy" id="44745"/>
    <lineage>
        <taxon>Eukaryota</taxon>
        <taxon>Viridiplantae</taxon>
        <taxon>Chlorophyta</taxon>
        <taxon>core chlorophytes</taxon>
        <taxon>Chlorophyceae</taxon>
        <taxon>CS clade</taxon>
        <taxon>Chlamydomonadales</taxon>
        <taxon>Haematococcaceae</taxon>
        <taxon>Haematococcus</taxon>
    </lineage>
</organism>
<evidence type="ECO:0000256" key="1">
    <source>
        <dbReference type="ARBA" id="ARBA00003456"/>
    </source>
</evidence>
<dbReference type="PANTHER" id="PTHR11693">
    <property type="entry name" value="ATP SYNTHASE GAMMA CHAIN"/>
    <property type="match status" value="1"/>
</dbReference>
<evidence type="ECO:0000256" key="7">
    <source>
        <dbReference type="ARBA" id="ARBA00023136"/>
    </source>
</evidence>
<dbReference type="EMBL" id="BLLF01001872">
    <property type="protein sequence ID" value="GFH21642.1"/>
    <property type="molecule type" value="Genomic_DNA"/>
</dbReference>
<sequence>MASLMSSKSAFVGRNASFVPSRQQAPVAKRATLQVTAGIKEVRDRIASVKNTMKITEAMKLVAAAKVRRAQEAVINSRPFTENLIKVLFGVNQRLRTEDVDSPLCSIRPVKSVLLVVLTGDRGLCGGYNNFILKKAFSLGQTPSIKEAQAISDEVFSSFVSAEVDKVELVFTKFVSLISSTPTIQTLLPMTPAGELCNIDGTCVDAADDEIFKLTTRGGQFVVEREKAPIATDALDPSLIFEQEPSQILDALLPLYLNSCLLRSLQESLASELAARMNAMGNATDNAKELRKVLTSSYNRKRQAKITQEISEITAGAAATSG</sequence>
<dbReference type="InterPro" id="IPR023632">
    <property type="entry name" value="ATP_synth_F1_gsu_CS"/>
</dbReference>
<evidence type="ECO:0000256" key="6">
    <source>
        <dbReference type="ARBA" id="ARBA00023065"/>
    </source>
</evidence>
<keyword evidence="9" id="KW-0066">ATP synthesis</keyword>
<evidence type="ECO:0000256" key="9">
    <source>
        <dbReference type="ARBA" id="ARBA00023310"/>
    </source>
</evidence>
<keyword evidence="4" id="KW-0813">Transport</keyword>
<evidence type="ECO:0000313" key="12">
    <source>
        <dbReference type="Proteomes" id="UP000485058"/>
    </source>
</evidence>
<keyword evidence="6" id="KW-0406">Ion transport</keyword>
<evidence type="ECO:0000256" key="4">
    <source>
        <dbReference type="ARBA" id="ARBA00022448"/>
    </source>
</evidence>
<proteinExistence type="inferred from homology"/>
<dbReference type="Proteomes" id="UP000485058">
    <property type="component" value="Unassembled WGS sequence"/>
</dbReference>
<dbReference type="GO" id="GO:0009535">
    <property type="term" value="C:chloroplast thylakoid membrane"/>
    <property type="evidence" value="ECO:0007669"/>
    <property type="project" value="UniProtKB-SubCell"/>
</dbReference>
<dbReference type="SMR" id="A0A699ZZK7"/>
<comment type="function">
    <text evidence="1">Produces ATP from ADP in the presence of a proton gradient across the membrane. The gamma chain is believed to be important in regulating ATPase activity and the flow of protons through the CF(0) complex.</text>
</comment>
<dbReference type="Pfam" id="PF00231">
    <property type="entry name" value="ATP-synt"/>
    <property type="match status" value="2"/>
</dbReference>
<evidence type="ECO:0000256" key="2">
    <source>
        <dbReference type="ARBA" id="ARBA00004525"/>
    </source>
</evidence>
<accession>A0A699ZZK7</accession>
<keyword evidence="12" id="KW-1185">Reference proteome</keyword>
<evidence type="ECO:0000313" key="11">
    <source>
        <dbReference type="EMBL" id="GFH21642.1"/>
    </source>
</evidence>
<gene>
    <name evidence="11" type="ORF">HaLaN_18993</name>
</gene>
<evidence type="ECO:0000256" key="10">
    <source>
        <dbReference type="ARBA" id="ARBA00031066"/>
    </source>
</evidence>
<evidence type="ECO:0000256" key="5">
    <source>
        <dbReference type="ARBA" id="ARBA00022781"/>
    </source>
</evidence>
<dbReference type="HAMAP" id="MF_00815">
    <property type="entry name" value="ATP_synth_gamma_bact"/>
    <property type="match status" value="1"/>
</dbReference>
<comment type="similarity">
    <text evidence="3">Belongs to the ATPase gamma chain family.</text>
</comment>
<dbReference type="InterPro" id="IPR000131">
    <property type="entry name" value="ATP_synth_F1_gsu"/>
</dbReference>
<dbReference type="FunFam" id="1.10.287.80:FF:000004">
    <property type="entry name" value="ATP synthase gamma chain, chloroplastic"/>
    <property type="match status" value="1"/>
</dbReference>
<name>A0A699ZZK7_HAELA</name>
<dbReference type="Gene3D" id="1.10.287.80">
    <property type="entry name" value="ATP synthase, gamma subunit, helix hairpin domain"/>
    <property type="match status" value="2"/>
</dbReference>
<dbReference type="AlphaFoldDB" id="A0A699ZZK7"/>
<dbReference type="CDD" id="cd12151">
    <property type="entry name" value="F1-ATPase_gamma"/>
    <property type="match status" value="1"/>
</dbReference>
<dbReference type="InterPro" id="IPR035968">
    <property type="entry name" value="ATP_synth_F1_ATPase_gsu"/>
</dbReference>
<dbReference type="GO" id="GO:0045259">
    <property type="term" value="C:proton-transporting ATP synthase complex"/>
    <property type="evidence" value="ECO:0007669"/>
    <property type="project" value="UniProtKB-KW"/>
</dbReference>
<comment type="subcellular location">
    <subcellularLocation>
        <location evidence="2">Plastid</location>
        <location evidence="2">Chloroplast thylakoid membrane</location>
        <topology evidence="2">Peripheral membrane protein</topology>
    </subcellularLocation>
</comment>
<dbReference type="Gene3D" id="3.40.1380.10">
    <property type="match status" value="2"/>
</dbReference>
<dbReference type="FunFam" id="1.10.287.80:FF:000003">
    <property type="entry name" value="ATP synthase gamma chain, chloroplastic"/>
    <property type="match status" value="1"/>
</dbReference>
<dbReference type="PROSITE" id="PS00153">
    <property type="entry name" value="ATPASE_GAMMA"/>
    <property type="match status" value="1"/>
</dbReference>
<dbReference type="PANTHER" id="PTHR11693:SF41">
    <property type="entry name" value="ATP SYNTHASE GAMMA CHAIN, CHLOROPLASTIC"/>
    <property type="match status" value="1"/>
</dbReference>
<protein>
    <recommendedName>
        <fullName evidence="10">F-ATPase gamma subunit</fullName>
    </recommendedName>
</protein>